<accession>A0ABW3BLF7</accession>
<feature type="transmembrane region" description="Helical" evidence="1">
    <location>
        <begin position="41"/>
        <end position="63"/>
    </location>
</feature>
<evidence type="ECO:0000256" key="1">
    <source>
        <dbReference type="SAM" id="Phobius"/>
    </source>
</evidence>
<keyword evidence="1" id="KW-0472">Membrane</keyword>
<evidence type="ECO:0000313" key="3">
    <source>
        <dbReference type="Proteomes" id="UP001596956"/>
    </source>
</evidence>
<gene>
    <name evidence="2" type="ORF">ACFQZU_21600</name>
</gene>
<sequence length="84" mass="9239">MDLLRAWAAGAGAWLAWSVVSTLLHLWLLPLGALDTWHLRLPWVALTTLTGYTLVAVATGLAHPRTHRYRCGRRGAAVWTLPAV</sequence>
<reference evidence="3" key="1">
    <citation type="journal article" date="2019" name="Int. J. Syst. Evol. Microbiol.">
        <title>The Global Catalogue of Microorganisms (GCM) 10K type strain sequencing project: providing services to taxonomists for standard genome sequencing and annotation.</title>
        <authorList>
            <consortium name="The Broad Institute Genomics Platform"/>
            <consortium name="The Broad Institute Genome Sequencing Center for Infectious Disease"/>
            <person name="Wu L."/>
            <person name="Ma J."/>
        </authorList>
    </citation>
    <scope>NUCLEOTIDE SEQUENCE [LARGE SCALE GENOMIC DNA]</scope>
    <source>
        <strain evidence="3">CCUG 63369</strain>
    </source>
</reference>
<evidence type="ECO:0000313" key="2">
    <source>
        <dbReference type="EMBL" id="MFD0803896.1"/>
    </source>
</evidence>
<keyword evidence="3" id="KW-1185">Reference proteome</keyword>
<name>A0ABW3BLF7_9ACTN</name>
<organism evidence="2 3">
    <name type="scientific">Streptomonospora algeriensis</name>
    <dbReference type="NCBI Taxonomy" id="995084"/>
    <lineage>
        <taxon>Bacteria</taxon>
        <taxon>Bacillati</taxon>
        <taxon>Actinomycetota</taxon>
        <taxon>Actinomycetes</taxon>
        <taxon>Streptosporangiales</taxon>
        <taxon>Nocardiopsidaceae</taxon>
        <taxon>Streptomonospora</taxon>
    </lineage>
</organism>
<keyword evidence="1" id="KW-1133">Transmembrane helix</keyword>
<dbReference type="EMBL" id="JBHTHR010001196">
    <property type="protein sequence ID" value="MFD0803896.1"/>
    <property type="molecule type" value="Genomic_DNA"/>
</dbReference>
<protein>
    <submittedName>
        <fullName evidence="2">Uncharacterized protein</fullName>
    </submittedName>
</protein>
<feature type="transmembrane region" description="Helical" evidence="1">
    <location>
        <begin position="7"/>
        <end position="29"/>
    </location>
</feature>
<proteinExistence type="predicted"/>
<feature type="non-terminal residue" evidence="2">
    <location>
        <position position="84"/>
    </location>
</feature>
<keyword evidence="1" id="KW-0812">Transmembrane</keyword>
<comment type="caution">
    <text evidence="2">The sequence shown here is derived from an EMBL/GenBank/DDBJ whole genome shotgun (WGS) entry which is preliminary data.</text>
</comment>
<dbReference type="Proteomes" id="UP001596956">
    <property type="component" value="Unassembled WGS sequence"/>
</dbReference>